<dbReference type="Pfam" id="PF05511">
    <property type="entry name" value="ATP-synt_F6"/>
    <property type="match status" value="1"/>
</dbReference>
<dbReference type="GO" id="GO:0005743">
    <property type="term" value="C:mitochondrial inner membrane"/>
    <property type="evidence" value="ECO:0007669"/>
    <property type="project" value="UniProtKB-SubCell"/>
</dbReference>
<dbReference type="GO" id="GO:0045259">
    <property type="term" value="C:proton-transporting ATP synthase complex"/>
    <property type="evidence" value="ECO:0007669"/>
    <property type="project" value="UniProtKB-KW"/>
</dbReference>
<evidence type="ECO:0000256" key="3">
    <source>
        <dbReference type="ARBA" id="ARBA00022448"/>
    </source>
</evidence>
<dbReference type="PIRSF" id="PIRSF002455">
    <property type="entry name" value="ATP_synthase_coupling_factor_6"/>
    <property type="match status" value="1"/>
</dbReference>
<dbReference type="PANTHER" id="PTHR12441">
    <property type="entry name" value="ATP SYNTHASE COUPLING FACTOR 6, MITOCHONDRIAL"/>
    <property type="match status" value="1"/>
</dbReference>
<evidence type="ECO:0000313" key="10">
    <source>
        <dbReference type="EMBL" id="CAG9807544.1"/>
    </source>
</evidence>
<keyword evidence="8" id="KW-0496">Mitochondrion</keyword>
<evidence type="ECO:0000256" key="4">
    <source>
        <dbReference type="ARBA" id="ARBA00022547"/>
    </source>
</evidence>
<protein>
    <recommendedName>
        <fullName evidence="12">ATPase subunit F6</fullName>
    </recommendedName>
</protein>
<evidence type="ECO:0000256" key="8">
    <source>
        <dbReference type="ARBA" id="ARBA00023128"/>
    </source>
</evidence>
<dbReference type="GO" id="GO:0015078">
    <property type="term" value="F:proton transmembrane transporter activity"/>
    <property type="evidence" value="ECO:0007669"/>
    <property type="project" value="InterPro"/>
</dbReference>
<keyword evidence="11" id="KW-1185">Reference proteome</keyword>
<comment type="similarity">
    <text evidence="2">Belongs to the eukaryotic ATPase subunit F6 family.</text>
</comment>
<organism evidence="10 11">
    <name type="scientific">Chironomus riparius</name>
    <dbReference type="NCBI Taxonomy" id="315576"/>
    <lineage>
        <taxon>Eukaryota</taxon>
        <taxon>Metazoa</taxon>
        <taxon>Ecdysozoa</taxon>
        <taxon>Arthropoda</taxon>
        <taxon>Hexapoda</taxon>
        <taxon>Insecta</taxon>
        <taxon>Pterygota</taxon>
        <taxon>Neoptera</taxon>
        <taxon>Endopterygota</taxon>
        <taxon>Diptera</taxon>
        <taxon>Nematocera</taxon>
        <taxon>Chironomoidea</taxon>
        <taxon>Chironomidae</taxon>
        <taxon>Chironominae</taxon>
        <taxon>Chironomus</taxon>
    </lineage>
</organism>
<dbReference type="InterPro" id="IPR036204">
    <property type="entry name" value="ATP_synth_f6_sf_mt"/>
</dbReference>
<evidence type="ECO:0000256" key="6">
    <source>
        <dbReference type="ARBA" id="ARBA00022792"/>
    </source>
</evidence>
<keyword evidence="5" id="KW-0375">Hydrogen ion transport</keyword>
<keyword evidence="6" id="KW-0999">Mitochondrion inner membrane</keyword>
<dbReference type="GO" id="GO:0015986">
    <property type="term" value="P:proton motive force-driven ATP synthesis"/>
    <property type="evidence" value="ECO:0007669"/>
    <property type="project" value="InterPro"/>
</dbReference>
<evidence type="ECO:0000256" key="9">
    <source>
        <dbReference type="ARBA" id="ARBA00023136"/>
    </source>
</evidence>
<dbReference type="AlphaFoldDB" id="A0A9N9S2R7"/>
<proteinExistence type="inferred from homology"/>
<keyword evidence="9" id="KW-0472">Membrane</keyword>
<keyword evidence="7" id="KW-0406">Ion transport</keyword>
<sequence>MLTSQLLSGARNLGQIARRNFGIAAPALQKVSDPIQQMFLDKIREYKSKSSGGKLVDATPEITKELAQELDKLAKQYGGGAGVDMTKFPEFKFDEPKIDPINSEN</sequence>
<dbReference type="InterPro" id="IPR008387">
    <property type="entry name" value="ATP_synth_f6_mt"/>
</dbReference>
<keyword evidence="4" id="KW-0138">CF(0)</keyword>
<reference evidence="10" key="2">
    <citation type="submission" date="2022-10" db="EMBL/GenBank/DDBJ databases">
        <authorList>
            <consortium name="ENA_rothamsted_submissions"/>
            <consortium name="culmorum"/>
            <person name="King R."/>
        </authorList>
    </citation>
    <scope>NUCLEOTIDE SEQUENCE</scope>
</reference>
<dbReference type="Gene3D" id="1.10.246.110">
    <property type="entry name" value="Mitochondrial ATP synthase-coupling factor 6"/>
    <property type="match status" value="1"/>
</dbReference>
<evidence type="ECO:0000256" key="2">
    <source>
        <dbReference type="ARBA" id="ARBA00007346"/>
    </source>
</evidence>
<gene>
    <name evidence="10" type="ORF">CHIRRI_LOCUS10392</name>
</gene>
<dbReference type="EMBL" id="OU895879">
    <property type="protein sequence ID" value="CAG9807544.1"/>
    <property type="molecule type" value="Genomic_DNA"/>
</dbReference>
<evidence type="ECO:0000256" key="5">
    <source>
        <dbReference type="ARBA" id="ARBA00022781"/>
    </source>
</evidence>
<reference evidence="10" key="1">
    <citation type="submission" date="2022-01" db="EMBL/GenBank/DDBJ databases">
        <authorList>
            <person name="King R."/>
        </authorList>
    </citation>
    <scope>NUCLEOTIDE SEQUENCE</scope>
</reference>
<evidence type="ECO:0000313" key="11">
    <source>
        <dbReference type="Proteomes" id="UP001153620"/>
    </source>
</evidence>
<comment type="subcellular location">
    <subcellularLocation>
        <location evidence="1">Mitochondrion inner membrane</location>
    </subcellularLocation>
</comment>
<dbReference type="FunFam" id="1.10.246.110:FF:000001">
    <property type="entry name" value="ATP synthase-coupling factor 6, mitochondrial"/>
    <property type="match status" value="1"/>
</dbReference>
<accession>A0A9N9S2R7</accession>
<name>A0A9N9S2R7_9DIPT</name>
<dbReference type="OrthoDB" id="8902296at2759"/>
<dbReference type="PANTHER" id="PTHR12441:SF10">
    <property type="entry name" value="ATP SYNTHASE-COUPLING FACTOR 6, MITOCHONDRIAL"/>
    <property type="match status" value="1"/>
</dbReference>
<evidence type="ECO:0000256" key="7">
    <source>
        <dbReference type="ARBA" id="ARBA00023065"/>
    </source>
</evidence>
<dbReference type="SUPFAM" id="SSF111357">
    <property type="entry name" value="Mitochondrial ATP synthase coupling factor 6"/>
    <property type="match status" value="1"/>
</dbReference>
<dbReference type="Proteomes" id="UP001153620">
    <property type="component" value="Chromosome 3"/>
</dbReference>
<evidence type="ECO:0008006" key="12">
    <source>
        <dbReference type="Google" id="ProtNLM"/>
    </source>
</evidence>
<keyword evidence="3" id="KW-0813">Transport</keyword>
<evidence type="ECO:0000256" key="1">
    <source>
        <dbReference type="ARBA" id="ARBA00004273"/>
    </source>
</evidence>